<keyword evidence="15" id="KW-1185">Reference proteome</keyword>
<dbReference type="HOGENOM" id="CLU_037467_0_0_1"/>
<dbReference type="PROSITE" id="PS50858">
    <property type="entry name" value="BSD"/>
    <property type="match status" value="2"/>
</dbReference>
<evidence type="ECO:0000256" key="10">
    <source>
        <dbReference type="ARBA" id="ARBA00070129"/>
    </source>
</evidence>
<comment type="function">
    <text evidence="9">Component of the general transcription and DNA repair factor IIH (TFIIH) core complex, which is involved in general and transcription-coupled nucleotide excision repair (NER) of damaged DNA and, when complexed to CAK, in RNA transcription by RNA polymerase II. In NER, TFIIH acts by opening DNA around the lesion to allow the excision of the damaged oligonucleotide and its replacement by a new DNA fragment. In transcription, TFIIH has an essential role in transcription initiation. When the pre-initiation complex (PIC) has been established, TFIIH is required for promoter opening and promoter escape. Phosphorylation of the C-terminal tail (CTD) of the largest subunit of RNA polymerase II by the kinase module CAK controls the initiation of transcription.</text>
</comment>
<gene>
    <name evidence="14" type="primary">107363658</name>
</gene>
<evidence type="ECO:0000256" key="11">
    <source>
        <dbReference type="SAM" id="Coils"/>
    </source>
</evidence>
<evidence type="ECO:0000256" key="1">
    <source>
        <dbReference type="ARBA" id="ARBA00004123"/>
    </source>
</evidence>
<evidence type="ECO:0000256" key="6">
    <source>
        <dbReference type="ARBA" id="ARBA00023163"/>
    </source>
</evidence>
<comment type="subcellular location">
    <subcellularLocation>
        <location evidence="1">Nucleus</location>
    </subcellularLocation>
</comment>
<keyword evidence="5" id="KW-0805">Transcription regulation</keyword>
<dbReference type="AlphaFoldDB" id="T1KEX6"/>
<dbReference type="InterPro" id="IPR027079">
    <property type="entry name" value="Tfb1/GTF2H1"/>
</dbReference>
<evidence type="ECO:0000256" key="5">
    <source>
        <dbReference type="ARBA" id="ARBA00023015"/>
    </source>
</evidence>
<sequence>MTTSSEDILLLVNGVRNKKNDGTLYLMEARIAWMPNGKDCFTISHKYADIKMQKISPEGKAKVQLQLVLHSGDTTTYHFVSPEGVEKQLSDRDMVKQLLQQLLPKFKKKISKELEEKNRILQEDPDLFNLYKDLVVSGVITSDEFWTQLAPIRCPQLIKTLNLSPTSTLDKSNLAVNLHSSNEQMVGISAAFLSDIKPQADGCNGIKYNITTDIIEAIFRTYPAVKKKHFENVPHKITEAEFWTRFFQSHYFHRDRVFSGSSGSSKGDLFADCAKSDEIDIKTAARRGVKDPFVDITYFDDVDYTNNSSDPKNEDKSKKDRDSSTLPNANQALIKRFNLHSIMILEASKSDSTGKISATVNGHSSPSPASTSSTPHVNGVVKGKNKDKEKDISDTSLNNNLGKNHIEDDSEEIKRVKKQRLKEKTELEDLDAEALIDPLSWSTKESKMLKISNKQRYLEGPTQDSGNHNHYNNLTLLQSVYHQDNILTNWRLSLNNSLSSPAAITALSALSPGGAYFKNTHTASLKDVIPADIQSQLKQLYFSCNELLRHFWACFPVTSPLIEEKLCQMKSTLERFQFTKVQAFHDKLVKDHYDSELTSHLLSQLQLAYNKFNSWQLKKSALMRK</sequence>
<dbReference type="GO" id="GO:0000439">
    <property type="term" value="C:transcription factor TFIIH core complex"/>
    <property type="evidence" value="ECO:0007669"/>
    <property type="project" value="InterPro"/>
</dbReference>
<dbReference type="EnsemblMetazoa" id="tetur10g01100.1">
    <property type="protein sequence ID" value="tetur10g01100.1"/>
    <property type="gene ID" value="tetur10g01100"/>
</dbReference>
<accession>T1KEX6</accession>
<keyword evidence="4" id="KW-0227">DNA damage</keyword>
<dbReference type="PANTHER" id="PTHR12856">
    <property type="entry name" value="TRANSCRIPTION INITIATION FACTOR IIH-RELATED"/>
    <property type="match status" value="1"/>
</dbReference>
<evidence type="ECO:0000256" key="2">
    <source>
        <dbReference type="ARBA" id="ARBA00009448"/>
    </source>
</evidence>
<evidence type="ECO:0000259" key="13">
    <source>
        <dbReference type="PROSITE" id="PS50858"/>
    </source>
</evidence>
<dbReference type="Proteomes" id="UP000015104">
    <property type="component" value="Unassembled WGS sequence"/>
</dbReference>
<feature type="coiled-coil region" evidence="11">
    <location>
        <begin position="406"/>
        <end position="433"/>
    </location>
</feature>
<feature type="compositionally biased region" description="Basic and acidic residues" evidence="12">
    <location>
        <begin position="311"/>
        <end position="323"/>
    </location>
</feature>
<keyword evidence="7" id="KW-0234">DNA repair</keyword>
<dbReference type="InterPro" id="IPR005607">
    <property type="entry name" value="BSD_dom"/>
</dbReference>
<dbReference type="Gene3D" id="2.30.29.30">
    <property type="entry name" value="Pleckstrin-homology domain (PH domain)/Phosphotyrosine-binding domain (PTB)"/>
    <property type="match status" value="1"/>
</dbReference>
<feature type="compositionally biased region" description="Low complexity" evidence="12">
    <location>
        <begin position="364"/>
        <end position="382"/>
    </location>
</feature>
<dbReference type="SUPFAM" id="SSF50729">
    <property type="entry name" value="PH domain-like"/>
    <property type="match status" value="1"/>
</dbReference>
<feature type="domain" description="BSD" evidence="13">
    <location>
        <begin position="202"/>
        <end position="254"/>
    </location>
</feature>
<feature type="compositionally biased region" description="Basic and acidic residues" evidence="12">
    <location>
        <begin position="384"/>
        <end position="393"/>
    </location>
</feature>
<dbReference type="Pfam" id="PF03909">
    <property type="entry name" value="BSD"/>
    <property type="match status" value="1"/>
</dbReference>
<dbReference type="OrthoDB" id="360521at2759"/>
<keyword evidence="3" id="KW-0677">Repeat</keyword>
<dbReference type="GO" id="GO:0006351">
    <property type="term" value="P:DNA-templated transcription"/>
    <property type="evidence" value="ECO:0007669"/>
    <property type="project" value="InterPro"/>
</dbReference>
<dbReference type="FunFam" id="2.30.29.30:FF:000115">
    <property type="entry name" value="General transcription factor IIH subunit 1"/>
    <property type="match status" value="1"/>
</dbReference>
<evidence type="ECO:0000313" key="15">
    <source>
        <dbReference type="Proteomes" id="UP000015104"/>
    </source>
</evidence>
<keyword evidence="11" id="KW-0175">Coiled coil</keyword>
<feature type="domain" description="BSD" evidence="13">
    <location>
        <begin position="102"/>
        <end position="147"/>
    </location>
</feature>
<evidence type="ECO:0000256" key="12">
    <source>
        <dbReference type="SAM" id="MobiDB-lite"/>
    </source>
</evidence>
<keyword evidence="6" id="KW-0804">Transcription</keyword>
<dbReference type="SUPFAM" id="SSF140383">
    <property type="entry name" value="BSD domain-like"/>
    <property type="match status" value="2"/>
</dbReference>
<evidence type="ECO:0000256" key="7">
    <source>
        <dbReference type="ARBA" id="ARBA00023204"/>
    </source>
</evidence>
<evidence type="ECO:0000256" key="3">
    <source>
        <dbReference type="ARBA" id="ARBA00022737"/>
    </source>
</evidence>
<feature type="region of interest" description="Disordered" evidence="12">
    <location>
        <begin position="354"/>
        <end position="406"/>
    </location>
</feature>
<dbReference type="InterPro" id="IPR035925">
    <property type="entry name" value="BSD_dom_sf"/>
</dbReference>
<dbReference type="Gene3D" id="6.10.140.1200">
    <property type="match status" value="1"/>
</dbReference>
<dbReference type="InterPro" id="IPR013876">
    <property type="entry name" value="TFIIH_BTF_p62_N"/>
</dbReference>
<evidence type="ECO:0000256" key="9">
    <source>
        <dbReference type="ARBA" id="ARBA00057028"/>
    </source>
</evidence>
<dbReference type="Pfam" id="PF08567">
    <property type="entry name" value="PH_TFIIH"/>
    <property type="match status" value="1"/>
</dbReference>
<organism evidence="14 15">
    <name type="scientific">Tetranychus urticae</name>
    <name type="common">Two-spotted spider mite</name>
    <dbReference type="NCBI Taxonomy" id="32264"/>
    <lineage>
        <taxon>Eukaryota</taxon>
        <taxon>Metazoa</taxon>
        <taxon>Ecdysozoa</taxon>
        <taxon>Arthropoda</taxon>
        <taxon>Chelicerata</taxon>
        <taxon>Arachnida</taxon>
        <taxon>Acari</taxon>
        <taxon>Acariformes</taxon>
        <taxon>Trombidiformes</taxon>
        <taxon>Prostigmata</taxon>
        <taxon>Eleutherengona</taxon>
        <taxon>Raphignathae</taxon>
        <taxon>Tetranychoidea</taxon>
        <taxon>Tetranychidae</taxon>
        <taxon>Tetranychus</taxon>
    </lineage>
</organism>
<dbReference type="GO" id="GO:0006289">
    <property type="term" value="P:nucleotide-excision repair"/>
    <property type="evidence" value="ECO:0007669"/>
    <property type="project" value="InterPro"/>
</dbReference>
<dbReference type="OMA" id="VCTCELL"/>
<evidence type="ECO:0000313" key="14">
    <source>
        <dbReference type="EnsemblMetazoa" id="tetur10g01100.1"/>
    </source>
</evidence>
<dbReference type="Gene3D" id="1.10.3970.10">
    <property type="entry name" value="BSD domain"/>
    <property type="match status" value="1"/>
</dbReference>
<reference evidence="14" key="2">
    <citation type="submission" date="2015-06" db="UniProtKB">
        <authorList>
            <consortium name="EnsemblMetazoa"/>
        </authorList>
    </citation>
    <scope>IDENTIFICATION</scope>
</reference>
<keyword evidence="8" id="KW-0539">Nucleus</keyword>
<name>T1KEX6_TETUR</name>
<feature type="compositionally biased region" description="Polar residues" evidence="12">
    <location>
        <begin position="354"/>
        <end position="363"/>
    </location>
</feature>
<comment type="similarity">
    <text evidence="2">Belongs to the TFB1 family.</text>
</comment>
<dbReference type="InterPro" id="IPR011993">
    <property type="entry name" value="PH-like_dom_sf"/>
</dbReference>
<dbReference type="KEGG" id="tut:107363658"/>
<protein>
    <recommendedName>
        <fullName evidence="10">General transcription factor IIH subunit 1</fullName>
    </recommendedName>
</protein>
<dbReference type="CDD" id="cd13229">
    <property type="entry name" value="PH_TFIIH"/>
    <property type="match status" value="1"/>
</dbReference>
<feature type="region of interest" description="Disordered" evidence="12">
    <location>
        <begin position="305"/>
        <end position="328"/>
    </location>
</feature>
<proteinExistence type="inferred from homology"/>
<dbReference type="STRING" id="32264.T1KEX6"/>
<dbReference type="SMART" id="SM00751">
    <property type="entry name" value="BSD"/>
    <property type="match status" value="2"/>
</dbReference>
<evidence type="ECO:0000256" key="4">
    <source>
        <dbReference type="ARBA" id="ARBA00022763"/>
    </source>
</evidence>
<dbReference type="eggNOG" id="KOG2074">
    <property type="taxonomic scope" value="Eukaryota"/>
</dbReference>
<dbReference type="EMBL" id="CAEY01000030">
    <property type="status" value="NOT_ANNOTATED_CDS"/>
    <property type="molecule type" value="Genomic_DNA"/>
</dbReference>
<reference evidence="15" key="1">
    <citation type="submission" date="2011-08" db="EMBL/GenBank/DDBJ databases">
        <authorList>
            <person name="Rombauts S."/>
        </authorList>
    </citation>
    <scope>NUCLEOTIDE SEQUENCE</scope>
    <source>
        <strain evidence="15">London</strain>
    </source>
</reference>
<evidence type="ECO:0000256" key="8">
    <source>
        <dbReference type="ARBA" id="ARBA00023242"/>
    </source>
</evidence>